<dbReference type="PANTHER" id="PTHR28611">
    <property type="entry name" value="NORRIN"/>
    <property type="match status" value="1"/>
</dbReference>
<evidence type="ECO:0000256" key="3">
    <source>
        <dbReference type="SAM" id="Phobius"/>
    </source>
</evidence>
<gene>
    <name evidence="5" type="ORF">KUTeg_012010</name>
</gene>
<sequence length="141" mass="16924">MRLYPWLYDVILVCLICLMFGERIEAVKRENRCMRHYLVHTVRHPTKKCEKKVRINLFCNDEKGNVLMARCEGFCSKSRTDPLVSFSPVLYKPFKHRCTCCKDRLSVMKAVRLRCENDEFVYATYRYILRCSCQFCNSKKW</sequence>
<feature type="domain" description="CTCK" evidence="4">
    <location>
        <begin position="33"/>
        <end position="137"/>
    </location>
</feature>
<evidence type="ECO:0000256" key="2">
    <source>
        <dbReference type="PROSITE-ProRule" id="PRU00039"/>
    </source>
</evidence>
<proteinExistence type="predicted"/>
<dbReference type="PROSITE" id="PS01225">
    <property type="entry name" value="CTCK_2"/>
    <property type="match status" value="1"/>
</dbReference>
<keyword evidence="3" id="KW-0472">Membrane</keyword>
<evidence type="ECO:0000313" key="5">
    <source>
        <dbReference type="EMBL" id="KAJ8310145.1"/>
    </source>
</evidence>
<organism evidence="5 6">
    <name type="scientific">Tegillarca granosa</name>
    <name type="common">Malaysian cockle</name>
    <name type="synonym">Anadara granosa</name>
    <dbReference type="NCBI Taxonomy" id="220873"/>
    <lineage>
        <taxon>Eukaryota</taxon>
        <taxon>Metazoa</taxon>
        <taxon>Spiralia</taxon>
        <taxon>Lophotrochozoa</taxon>
        <taxon>Mollusca</taxon>
        <taxon>Bivalvia</taxon>
        <taxon>Autobranchia</taxon>
        <taxon>Pteriomorphia</taxon>
        <taxon>Arcoida</taxon>
        <taxon>Arcoidea</taxon>
        <taxon>Arcidae</taxon>
        <taxon>Tegillarca</taxon>
    </lineage>
</organism>
<evidence type="ECO:0000259" key="4">
    <source>
        <dbReference type="PROSITE" id="PS01225"/>
    </source>
</evidence>
<accession>A0ABQ9EYB3</accession>
<keyword evidence="3" id="KW-0812">Transmembrane</keyword>
<reference evidence="5 6" key="1">
    <citation type="submission" date="2022-12" db="EMBL/GenBank/DDBJ databases">
        <title>Chromosome-level genome of Tegillarca granosa.</title>
        <authorList>
            <person name="Kim J."/>
        </authorList>
    </citation>
    <scope>NUCLEOTIDE SEQUENCE [LARGE SCALE GENOMIC DNA]</scope>
    <source>
        <strain evidence="5">Teg-2019</strain>
        <tissue evidence="5">Adductor muscle</tissue>
    </source>
</reference>
<feature type="transmembrane region" description="Helical" evidence="3">
    <location>
        <begin position="6"/>
        <end position="24"/>
    </location>
</feature>
<protein>
    <recommendedName>
        <fullName evidence="4">CTCK domain-containing protein</fullName>
    </recommendedName>
</protein>
<dbReference type="InterPro" id="IPR003064">
    <property type="entry name" value="Norrie_dis"/>
</dbReference>
<keyword evidence="3" id="KW-1133">Transmembrane helix</keyword>
<keyword evidence="1" id="KW-1015">Disulfide bond</keyword>
<dbReference type="InterPro" id="IPR029034">
    <property type="entry name" value="Cystine-knot_cytokine"/>
</dbReference>
<dbReference type="SMART" id="SM00041">
    <property type="entry name" value="CT"/>
    <property type="match status" value="1"/>
</dbReference>
<dbReference type="InterPro" id="IPR006207">
    <property type="entry name" value="Cys_knot_C"/>
</dbReference>
<dbReference type="Proteomes" id="UP001217089">
    <property type="component" value="Unassembled WGS sequence"/>
</dbReference>
<keyword evidence="6" id="KW-1185">Reference proteome</keyword>
<dbReference type="EMBL" id="JARBDR010000640">
    <property type="protein sequence ID" value="KAJ8310145.1"/>
    <property type="molecule type" value="Genomic_DNA"/>
</dbReference>
<dbReference type="PANTHER" id="PTHR28611:SF1">
    <property type="entry name" value="NORRIN"/>
    <property type="match status" value="1"/>
</dbReference>
<comment type="caution">
    <text evidence="2">Lacks conserved residue(s) required for the propagation of feature annotation.</text>
</comment>
<evidence type="ECO:0000313" key="6">
    <source>
        <dbReference type="Proteomes" id="UP001217089"/>
    </source>
</evidence>
<evidence type="ECO:0000256" key="1">
    <source>
        <dbReference type="ARBA" id="ARBA00023157"/>
    </source>
</evidence>
<dbReference type="Gene3D" id="2.10.90.10">
    <property type="entry name" value="Cystine-knot cytokines"/>
    <property type="match status" value="1"/>
</dbReference>
<name>A0ABQ9EYB3_TEGGR</name>
<comment type="caution">
    <text evidence="5">The sequence shown here is derived from an EMBL/GenBank/DDBJ whole genome shotgun (WGS) entry which is preliminary data.</text>
</comment>